<protein>
    <submittedName>
        <fullName evidence="2">Uncharacterized protein</fullName>
    </submittedName>
</protein>
<dbReference type="Gene3D" id="3.40.50.720">
    <property type="entry name" value="NAD(P)-binding Rossmann-like Domain"/>
    <property type="match status" value="1"/>
</dbReference>
<accession>A0A0G4HIK6</accession>
<comment type="similarity">
    <text evidence="1">Belongs to the short-chain dehydrogenases/reductases (SDR) family.</text>
</comment>
<dbReference type="SUPFAM" id="SSF51735">
    <property type="entry name" value="NAD(P)-binding Rossmann-fold domains"/>
    <property type="match status" value="1"/>
</dbReference>
<dbReference type="GO" id="GO:0016491">
    <property type="term" value="F:oxidoreductase activity"/>
    <property type="evidence" value="ECO:0007669"/>
    <property type="project" value="TreeGrafter"/>
</dbReference>
<dbReference type="InterPro" id="IPR020904">
    <property type="entry name" value="Sc_DH/Rdtase_CS"/>
</dbReference>
<dbReference type="PANTHER" id="PTHR43313:SF1">
    <property type="entry name" value="3BETA-HYDROXYSTEROID DEHYDROGENASE DHS-16"/>
    <property type="match status" value="1"/>
</dbReference>
<dbReference type="AlphaFoldDB" id="A0A0G4HIK6"/>
<organism evidence="2">
    <name type="scientific">Chromera velia CCMP2878</name>
    <dbReference type="NCBI Taxonomy" id="1169474"/>
    <lineage>
        <taxon>Eukaryota</taxon>
        <taxon>Sar</taxon>
        <taxon>Alveolata</taxon>
        <taxon>Colpodellida</taxon>
        <taxon>Chromeraceae</taxon>
        <taxon>Chromera</taxon>
    </lineage>
</organism>
<name>A0A0G4HIK6_9ALVE</name>
<evidence type="ECO:0000256" key="1">
    <source>
        <dbReference type="RuleBase" id="RU000363"/>
    </source>
</evidence>
<dbReference type="PhylomeDB" id="A0A0G4HIK6"/>
<dbReference type="Pfam" id="PF00106">
    <property type="entry name" value="adh_short"/>
    <property type="match status" value="1"/>
</dbReference>
<sequence length="339" mass="38049">MQGDGFLAFQGVSTIHTDWWKIALTAAAALTAIWYYRYRIRPMFSIETTHEKAVFVTGCDTGFGNMLVKRLDFLGFRVFAGCLSEQSMNKLKAEASTSLTPVLCDVTKEDHVVAAAKTIEAECPEGLFAVVNNAGVSDSFLAHLMRPEDIRRSMEINYMGTVTVNYHFFELVRKAKGRIVNMASICAYFTGFGLGPYCATKFAVRAYSEALRQEVEPLGMKVVIIEPGASRTPLMTTEAQKGMDKYWKGAEESRKKVYADPEEFFNGCKRSFALFEFLAEDPQKVVNAYESALTSAYPRTRYTPTLNSKLLCFFSQLPDFVRDCLAKYVLMPHITEAQP</sequence>
<dbReference type="PANTHER" id="PTHR43313">
    <property type="entry name" value="SHORT-CHAIN DEHYDROGENASE/REDUCTASE FAMILY 9C"/>
    <property type="match status" value="1"/>
</dbReference>
<dbReference type="PRINTS" id="PR00080">
    <property type="entry name" value="SDRFAMILY"/>
</dbReference>
<reference evidence="2" key="1">
    <citation type="submission" date="2014-11" db="EMBL/GenBank/DDBJ databases">
        <authorList>
            <person name="Otto D Thomas"/>
            <person name="Naeem Raeece"/>
        </authorList>
    </citation>
    <scope>NUCLEOTIDE SEQUENCE</scope>
</reference>
<dbReference type="InterPro" id="IPR036291">
    <property type="entry name" value="NAD(P)-bd_dom_sf"/>
</dbReference>
<proteinExistence type="inferred from homology"/>
<dbReference type="GO" id="GO:0008202">
    <property type="term" value="P:steroid metabolic process"/>
    <property type="evidence" value="ECO:0007669"/>
    <property type="project" value="TreeGrafter"/>
</dbReference>
<dbReference type="PRINTS" id="PR00081">
    <property type="entry name" value="GDHRDH"/>
</dbReference>
<dbReference type="EMBL" id="CDMZ01002774">
    <property type="protein sequence ID" value="CEM43843.1"/>
    <property type="molecule type" value="Genomic_DNA"/>
</dbReference>
<evidence type="ECO:0000313" key="2">
    <source>
        <dbReference type="EMBL" id="CEM43843.1"/>
    </source>
</evidence>
<gene>
    <name evidence="2" type="ORF">Cvel_27831</name>
</gene>
<dbReference type="InterPro" id="IPR002347">
    <property type="entry name" value="SDR_fam"/>
</dbReference>
<dbReference type="VEuPathDB" id="CryptoDB:Cvel_27831"/>
<dbReference type="PROSITE" id="PS00061">
    <property type="entry name" value="ADH_SHORT"/>
    <property type="match status" value="1"/>
</dbReference>